<feature type="transmembrane region" description="Helical" evidence="1">
    <location>
        <begin position="79"/>
        <end position="97"/>
    </location>
</feature>
<keyword evidence="3" id="KW-1185">Reference proteome</keyword>
<accession>A0ABU1HW64</accession>
<feature type="transmembrane region" description="Helical" evidence="1">
    <location>
        <begin position="176"/>
        <end position="197"/>
    </location>
</feature>
<feature type="transmembrane region" description="Helical" evidence="1">
    <location>
        <begin position="42"/>
        <end position="67"/>
    </location>
</feature>
<keyword evidence="1" id="KW-1133">Transmembrane helix</keyword>
<evidence type="ECO:0008006" key="4">
    <source>
        <dbReference type="Google" id="ProtNLM"/>
    </source>
</evidence>
<feature type="transmembrane region" description="Helical" evidence="1">
    <location>
        <begin position="133"/>
        <end position="164"/>
    </location>
</feature>
<sequence length="249" mass="25857">MDAGTLGTLVVLALVDSTSFGTLLIPVWLLTAPGRVRAGRVVGYLATVAAAYFLVGVLLYLGLSAIVTRTRAVWDSPGFLIAVLMLGIVLMAVSWLMDTKKARARAAERAAAGGGRILNWRNRIMEDGRTRGATLGLVSLALVAVVLELATMVPYLAAIGIVAATGVGPGLSVVTIAGYCVVMVLPALVLLVGRMVAHDALEGPLTRLDRWLTRSAQATTAWIIGIVGFLLAVNAVANLGWVDIGAGAS</sequence>
<protein>
    <recommendedName>
        <fullName evidence="4">GAP family protein</fullName>
    </recommendedName>
</protein>
<dbReference type="EMBL" id="JAVIZA010000001">
    <property type="protein sequence ID" value="MDR6165883.1"/>
    <property type="molecule type" value="Genomic_DNA"/>
</dbReference>
<dbReference type="Pfam" id="PF11139">
    <property type="entry name" value="SfLAP"/>
    <property type="match status" value="1"/>
</dbReference>
<reference evidence="2 3" key="1">
    <citation type="submission" date="2023-08" db="EMBL/GenBank/DDBJ databases">
        <title>Functional and genomic diversity of the sorghum phyllosphere microbiome.</title>
        <authorList>
            <person name="Shade A."/>
        </authorList>
    </citation>
    <scope>NUCLEOTIDE SEQUENCE [LARGE SCALE GENOMIC DNA]</scope>
    <source>
        <strain evidence="2 3">SORGH_AS_0919</strain>
    </source>
</reference>
<feature type="transmembrane region" description="Helical" evidence="1">
    <location>
        <begin position="6"/>
        <end position="30"/>
    </location>
</feature>
<dbReference type="RefSeq" id="WP_309664083.1">
    <property type="nucleotide sequence ID" value="NZ_JAVIZA010000001.1"/>
</dbReference>
<dbReference type="InterPro" id="IPR021315">
    <property type="entry name" value="Gap/Sap"/>
</dbReference>
<keyword evidence="1" id="KW-0472">Membrane</keyword>
<keyword evidence="1" id="KW-0812">Transmembrane</keyword>
<organism evidence="2 3">
    <name type="scientific">Microbacterium paludicola</name>
    <dbReference type="NCBI Taxonomy" id="300019"/>
    <lineage>
        <taxon>Bacteria</taxon>
        <taxon>Bacillati</taxon>
        <taxon>Actinomycetota</taxon>
        <taxon>Actinomycetes</taxon>
        <taxon>Micrococcales</taxon>
        <taxon>Microbacteriaceae</taxon>
        <taxon>Microbacterium</taxon>
    </lineage>
</organism>
<gene>
    <name evidence="2" type="ORF">QE367_000087</name>
</gene>
<proteinExistence type="predicted"/>
<evidence type="ECO:0000313" key="3">
    <source>
        <dbReference type="Proteomes" id="UP001260188"/>
    </source>
</evidence>
<dbReference type="Proteomes" id="UP001260188">
    <property type="component" value="Unassembled WGS sequence"/>
</dbReference>
<evidence type="ECO:0000256" key="1">
    <source>
        <dbReference type="SAM" id="Phobius"/>
    </source>
</evidence>
<name>A0ABU1HW64_9MICO</name>
<evidence type="ECO:0000313" key="2">
    <source>
        <dbReference type="EMBL" id="MDR6165883.1"/>
    </source>
</evidence>
<comment type="caution">
    <text evidence="2">The sequence shown here is derived from an EMBL/GenBank/DDBJ whole genome shotgun (WGS) entry which is preliminary data.</text>
</comment>
<feature type="transmembrane region" description="Helical" evidence="1">
    <location>
        <begin position="218"/>
        <end position="241"/>
    </location>
</feature>